<comment type="caution">
    <text evidence="1">The sequence shown here is derived from an EMBL/GenBank/DDBJ whole genome shotgun (WGS) entry which is preliminary data.</text>
</comment>
<evidence type="ECO:0000313" key="2">
    <source>
        <dbReference type="Proteomes" id="UP000541444"/>
    </source>
</evidence>
<dbReference type="GO" id="GO:0000423">
    <property type="term" value="P:mitophagy"/>
    <property type="evidence" value="ECO:0007669"/>
    <property type="project" value="TreeGrafter"/>
</dbReference>
<protein>
    <submittedName>
        <fullName evidence="1">Uncharacterized protein</fullName>
    </submittedName>
</protein>
<dbReference type="GO" id="GO:0080008">
    <property type="term" value="C:Cul4-RING E3 ubiquitin ligase complex"/>
    <property type="evidence" value="ECO:0007669"/>
    <property type="project" value="TreeGrafter"/>
</dbReference>
<organism evidence="1 2">
    <name type="scientific">Kingdonia uniflora</name>
    <dbReference type="NCBI Taxonomy" id="39325"/>
    <lineage>
        <taxon>Eukaryota</taxon>
        <taxon>Viridiplantae</taxon>
        <taxon>Streptophyta</taxon>
        <taxon>Embryophyta</taxon>
        <taxon>Tracheophyta</taxon>
        <taxon>Spermatophyta</taxon>
        <taxon>Magnoliopsida</taxon>
        <taxon>Ranunculales</taxon>
        <taxon>Circaeasteraceae</taxon>
        <taxon>Kingdonia</taxon>
    </lineage>
</organism>
<dbReference type="InterPro" id="IPR052596">
    <property type="entry name" value="AMBRA1_autophagy"/>
</dbReference>
<proteinExistence type="predicted"/>
<keyword evidence="2" id="KW-1185">Reference proteome</keyword>
<dbReference type="GO" id="GO:1990756">
    <property type="term" value="F:ubiquitin-like ligase-substrate adaptor activity"/>
    <property type="evidence" value="ECO:0007669"/>
    <property type="project" value="TreeGrafter"/>
</dbReference>
<dbReference type="OrthoDB" id="6363363at2759"/>
<gene>
    <name evidence="1" type="ORF">GIB67_043059</name>
</gene>
<name>A0A7J7P804_9MAGN</name>
<feature type="non-terminal residue" evidence="1">
    <location>
        <position position="1"/>
    </location>
</feature>
<accession>A0A7J7P804</accession>
<dbReference type="PANTHER" id="PTHR22874:SF1">
    <property type="entry name" value="ACTIVATING MOLECULE IN BECN1-REGULATED AUTOPHAGY PROTEIN 1"/>
    <property type="match status" value="1"/>
</dbReference>
<dbReference type="Proteomes" id="UP000541444">
    <property type="component" value="Unassembled WGS sequence"/>
</dbReference>
<dbReference type="GO" id="GO:0000045">
    <property type="term" value="P:autophagosome assembly"/>
    <property type="evidence" value="ECO:0007669"/>
    <property type="project" value="TreeGrafter"/>
</dbReference>
<reference evidence="1 2" key="1">
    <citation type="journal article" date="2020" name="IScience">
        <title>Genome Sequencing of the Endangered Kingdonia uniflora (Circaeasteraceae, Ranunculales) Reveals Potential Mechanisms of Evolutionary Specialization.</title>
        <authorList>
            <person name="Sun Y."/>
            <person name="Deng T."/>
            <person name="Zhang A."/>
            <person name="Moore M.J."/>
            <person name="Landis J.B."/>
            <person name="Lin N."/>
            <person name="Zhang H."/>
            <person name="Zhang X."/>
            <person name="Huang J."/>
            <person name="Zhang X."/>
            <person name="Sun H."/>
            <person name="Wang H."/>
        </authorList>
    </citation>
    <scope>NUCLEOTIDE SEQUENCE [LARGE SCALE GENOMIC DNA]</scope>
    <source>
        <strain evidence="1">TB1705</strain>
        <tissue evidence="1">Leaf</tissue>
    </source>
</reference>
<dbReference type="EMBL" id="JACGCM010000172">
    <property type="protein sequence ID" value="KAF6175565.1"/>
    <property type="molecule type" value="Genomic_DNA"/>
</dbReference>
<dbReference type="PANTHER" id="PTHR22874">
    <property type="entry name" value="ACTIVATING MOLECULE IN BECN1-REGULATED AUTOPHAGY PROTEIN 1"/>
    <property type="match status" value="1"/>
</dbReference>
<evidence type="ECO:0000313" key="1">
    <source>
        <dbReference type="EMBL" id="KAF6175565.1"/>
    </source>
</evidence>
<dbReference type="AlphaFoldDB" id="A0A7J7P804"/>
<sequence length="113" mass="12996">VSWFHYMEYGKLSILYSFELFRTENVFRLLARREISPRTKHTAKGMWGDGTKCNSDRYGSNYDVTDAGRELILWVEAESLWHLSEKYCPLVPPPRSTIAVAFSLDGKSLASTQ</sequence>